<reference evidence="1 2" key="1">
    <citation type="submission" date="2019-06" db="EMBL/GenBank/DDBJ databases">
        <title>WGS assembly of Gossypium darwinii.</title>
        <authorList>
            <person name="Chen Z.J."/>
            <person name="Sreedasyam A."/>
            <person name="Ando A."/>
            <person name="Song Q."/>
            <person name="De L."/>
            <person name="Hulse-Kemp A."/>
            <person name="Ding M."/>
            <person name="Ye W."/>
            <person name="Kirkbride R."/>
            <person name="Jenkins J."/>
            <person name="Plott C."/>
            <person name="Lovell J."/>
            <person name="Lin Y.-M."/>
            <person name="Vaughn R."/>
            <person name="Liu B."/>
            <person name="Li W."/>
            <person name="Simpson S."/>
            <person name="Scheffler B."/>
            <person name="Saski C."/>
            <person name="Grover C."/>
            <person name="Hu G."/>
            <person name="Conover J."/>
            <person name="Carlson J."/>
            <person name="Shu S."/>
            <person name="Boston L."/>
            <person name="Williams M."/>
            <person name="Peterson D."/>
            <person name="Mcgee K."/>
            <person name="Jones D."/>
            <person name="Wendel J."/>
            <person name="Stelly D."/>
            <person name="Grimwood J."/>
            <person name="Schmutz J."/>
        </authorList>
    </citation>
    <scope>NUCLEOTIDE SEQUENCE [LARGE SCALE GENOMIC DNA]</scope>
    <source>
        <strain evidence="1">1808015.09</strain>
    </source>
</reference>
<dbReference type="Proteomes" id="UP000323506">
    <property type="component" value="Chromosome D01"/>
</dbReference>
<dbReference type="AlphaFoldDB" id="A0A5D2DTD6"/>
<organism evidence="1 2">
    <name type="scientific">Gossypium darwinii</name>
    <name type="common">Darwin's cotton</name>
    <name type="synonym">Gossypium barbadense var. darwinii</name>
    <dbReference type="NCBI Taxonomy" id="34276"/>
    <lineage>
        <taxon>Eukaryota</taxon>
        <taxon>Viridiplantae</taxon>
        <taxon>Streptophyta</taxon>
        <taxon>Embryophyta</taxon>
        <taxon>Tracheophyta</taxon>
        <taxon>Spermatophyta</taxon>
        <taxon>Magnoliopsida</taxon>
        <taxon>eudicotyledons</taxon>
        <taxon>Gunneridae</taxon>
        <taxon>Pentapetalae</taxon>
        <taxon>rosids</taxon>
        <taxon>malvids</taxon>
        <taxon>Malvales</taxon>
        <taxon>Malvaceae</taxon>
        <taxon>Malvoideae</taxon>
        <taxon>Gossypium</taxon>
    </lineage>
</organism>
<proteinExistence type="predicted"/>
<sequence>MATVPDFDRRRRRRRARWLAMGKRPLCLSSTGFVTEEGVSDGEKTERLPVWPAGDVDEGGVHGFLPFWCKPARLWAVCAPRAHMGSSRGAAA</sequence>
<protein>
    <submittedName>
        <fullName evidence="1">Uncharacterized protein</fullName>
    </submittedName>
</protein>
<keyword evidence="2" id="KW-1185">Reference proteome</keyword>
<evidence type="ECO:0000313" key="2">
    <source>
        <dbReference type="Proteomes" id="UP000323506"/>
    </source>
</evidence>
<name>A0A5D2DTD6_GOSDA</name>
<evidence type="ECO:0000313" key="1">
    <source>
        <dbReference type="EMBL" id="TYG84182.1"/>
    </source>
</evidence>
<gene>
    <name evidence="1" type="ORF">ES288_D01G229200v1</name>
</gene>
<dbReference type="EMBL" id="CM017701">
    <property type="protein sequence ID" value="TYG84182.1"/>
    <property type="molecule type" value="Genomic_DNA"/>
</dbReference>
<accession>A0A5D2DTD6</accession>